<sequence length="49" mass="5511">MSTVRSPVEWNGAGKMLKDLLELLPGNILANYACHYCLTAFQTKAFQCY</sequence>
<reference evidence="1 2" key="1">
    <citation type="journal article" date="2012" name="New Phytol.">
        <title>Insight into trade-off between wood decay and parasitism from the genome of a fungal forest pathogen.</title>
        <authorList>
            <person name="Olson A."/>
            <person name="Aerts A."/>
            <person name="Asiegbu F."/>
            <person name="Belbahri L."/>
            <person name="Bouzid O."/>
            <person name="Broberg A."/>
            <person name="Canback B."/>
            <person name="Coutinho P.M."/>
            <person name="Cullen D."/>
            <person name="Dalman K."/>
            <person name="Deflorio G."/>
            <person name="van Diepen L.T."/>
            <person name="Dunand C."/>
            <person name="Duplessis S."/>
            <person name="Durling M."/>
            <person name="Gonthier P."/>
            <person name="Grimwood J."/>
            <person name="Fossdal C.G."/>
            <person name="Hansson D."/>
            <person name="Henrissat B."/>
            <person name="Hietala A."/>
            <person name="Himmelstrand K."/>
            <person name="Hoffmeister D."/>
            <person name="Hogberg N."/>
            <person name="James T.Y."/>
            <person name="Karlsson M."/>
            <person name="Kohler A."/>
            <person name="Kues U."/>
            <person name="Lee Y.H."/>
            <person name="Lin Y.C."/>
            <person name="Lind M."/>
            <person name="Lindquist E."/>
            <person name="Lombard V."/>
            <person name="Lucas S."/>
            <person name="Lunden K."/>
            <person name="Morin E."/>
            <person name="Murat C."/>
            <person name="Park J."/>
            <person name="Raffaello T."/>
            <person name="Rouze P."/>
            <person name="Salamov A."/>
            <person name="Schmutz J."/>
            <person name="Solheim H."/>
            <person name="Stahlberg J."/>
            <person name="Velez H."/>
            <person name="de Vries R.P."/>
            <person name="Wiebenga A."/>
            <person name="Woodward S."/>
            <person name="Yakovlev I."/>
            <person name="Garbelotto M."/>
            <person name="Martin F."/>
            <person name="Grigoriev I.V."/>
            <person name="Stenlid J."/>
        </authorList>
    </citation>
    <scope>NUCLEOTIDE SEQUENCE [LARGE SCALE GENOMIC DNA]</scope>
    <source>
        <strain evidence="1 2">TC 32-1</strain>
    </source>
</reference>
<keyword evidence="2" id="KW-1185">Reference proteome</keyword>
<dbReference type="AlphaFoldDB" id="W4KBX8"/>
<dbReference type="Proteomes" id="UP000030671">
    <property type="component" value="Unassembled WGS sequence"/>
</dbReference>
<gene>
    <name evidence="1" type="ORF">HETIRDRAFT_416878</name>
</gene>
<dbReference type="EMBL" id="KI925457">
    <property type="protein sequence ID" value="ETW82830.1"/>
    <property type="molecule type" value="Genomic_DNA"/>
</dbReference>
<name>W4KBX8_HETIT</name>
<dbReference type="HOGENOM" id="CLU_3143254_0_0_1"/>
<dbReference type="InParanoid" id="W4KBX8"/>
<protein>
    <submittedName>
        <fullName evidence="1">Uncharacterized protein</fullName>
    </submittedName>
</protein>
<dbReference type="GeneID" id="20673368"/>
<evidence type="ECO:0000313" key="2">
    <source>
        <dbReference type="Proteomes" id="UP000030671"/>
    </source>
</evidence>
<accession>W4KBX8</accession>
<dbReference type="KEGG" id="hir:HETIRDRAFT_416878"/>
<evidence type="ECO:0000313" key="1">
    <source>
        <dbReference type="EMBL" id="ETW82830.1"/>
    </source>
</evidence>
<proteinExistence type="predicted"/>
<organism evidence="1 2">
    <name type="scientific">Heterobasidion irregulare (strain TC 32-1)</name>
    <dbReference type="NCBI Taxonomy" id="747525"/>
    <lineage>
        <taxon>Eukaryota</taxon>
        <taxon>Fungi</taxon>
        <taxon>Dikarya</taxon>
        <taxon>Basidiomycota</taxon>
        <taxon>Agaricomycotina</taxon>
        <taxon>Agaricomycetes</taxon>
        <taxon>Russulales</taxon>
        <taxon>Bondarzewiaceae</taxon>
        <taxon>Heterobasidion</taxon>
        <taxon>Heterobasidion annosum species complex</taxon>
    </lineage>
</organism>
<dbReference type="RefSeq" id="XP_009545145.1">
    <property type="nucleotide sequence ID" value="XM_009546850.1"/>
</dbReference>